<evidence type="ECO:0000313" key="7">
    <source>
        <dbReference type="EMBL" id="AZJ35013.1"/>
    </source>
</evidence>
<feature type="transmembrane region" description="Helical" evidence="6">
    <location>
        <begin position="178"/>
        <end position="201"/>
    </location>
</feature>
<feature type="transmembrane region" description="Helical" evidence="6">
    <location>
        <begin position="208"/>
        <end position="232"/>
    </location>
</feature>
<dbReference type="Pfam" id="PF03706">
    <property type="entry name" value="LPG_synthase_TM"/>
    <property type="match status" value="1"/>
</dbReference>
<evidence type="ECO:0000313" key="8">
    <source>
        <dbReference type="Proteomes" id="UP000274593"/>
    </source>
</evidence>
<dbReference type="RefSeq" id="WP_125066820.1">
    <property type="nucleotide sequence ID" value="NZ_CP032548.1"/>
</dbReference>
<gene>
    <name evidence="7" type="ORF">D6T69_05545</name>
</gene>
<dbReference type="KEGG" id="tsig:D6T69_05545"/>
<evidence type="ECO:0000256" key="1">
    <source>
        <dbReference type="ARBA" id="ARBA00004651"/>
    </source>
</evidence>
<dbReference type="InterPro" id="IPR022791">
    <property type="entry name" value="L-PG_synthase/AglD"/>
</dbReference>
<dbReference type="PANTHER" id="PTHR40277:SF1">
    <property type="entry name" value="BLL5419 PROTEIN"/>
    <property type="match status" value="1"/>
</dbReference>
<comment type="subcellular location">
    <subcellularLocation>
        <location evidence="1">Cell membrane</location>
        <topology evidence="1">Multi-pass membrane protein</topology>
    </subcellularLocation>
</comment>
<accession>A0A3S8R5H5</accession>
<dbReference type="PANTHER" id="PTHR40277">
    <property type="entry name" value="BLL5419 PROTEIN"/>
    <property type="match status" value="1"/>
</dbReference>
<organism evidence="7 8">
    <name type="scientific">Tenacibaculum singaporense</name>
    <dbReference type="NCBI Taxonomy" id="2358479"/>
    <lineage>
        <taxon>Bacteria</taxon>
        <taxon>Pseudomonadati</taxon>
        <taxon>Bacteroidota</taxon>
        <taxon>Flavobacteriia</taxon>
        <taxon>Flavobacteriales</taxon>
        <taxon>Flavobacteriaceae</taxon>
        <taxon>Tenacibaculum</taxon>
    </lineage>
</organism>
<keyword evidence="8" id="KW-1185">Reference proteome</keyword>
<reference evidence="7 8" key="1">
    <citation type="submission" date="2018-09" db="EMBL/GenBank/DDBJ databases">
        <title>Insights into the microbiota of Asian seabass (Lates calcarifer) with tenacibaculosis symptoms and description of sp. nov. Tenacibaculum singaporense.</title>
        <authorList>
            <person name="Miyake S."/>
            <person name="Soh M."/>
            <person name="Azman M.N."/>
            <person name="Ngoh S.Y."/>
            <person name="Orban L."/>
        </authorList>
    </citation>
    <scope>NUCLEOTIDE SEQUENCE [LARGE SCALE GENOMIC DNA]</scope>
    <source>
        <strain evidence="7 8">DSM 106434</strain>
    </source>
</reference>
<feature type="transmembrane region" description="Helical" evidence="6">
    <location>
        <begin position="80"/>
        <end position="105"/>
    </location>
</feature>
<dbReference type="AlphaFoldDB" id="A0A3S8R5H5"/>
<dbReference type="NCBIfam" id="TIGR00374">
    <property type="entry name" value="flippase-like domain"/>
    <property type="match status" value="1"/>
</dbReference>
<feature type="transmembrane region" description="Helical" evidence="6">
    <location>
        <begin position="40"/>
        <end position="59"/>
    </location>
</feature>
<evidence type="ECO:0000256" key="4">
    <source>
        <dbReference type="ARBA" id="ARBA00022989"/>
    </source>
</evidence>
<sequence length="288" mass="32390">MSNKIVKTLAKIGVSILLLYLVFTKIDFNQVIKLYETSNPFYLVLAILLFVASQFISSLRLNYIFHQNQFHLSQVSNLKLYFVGMFYNFFIPGGVGGDAYKVYILSKQFGWKPKQLTKCVFVDRLIGLLAIFSLLILMGGYLFFSNSLLFLVSIVIALASFFVAKLIMVRVFKSSNTYYNYSFGYSLVIQLLQVCVIICIIKAFQLKVVGVISYCFVFLISSVLSVVSFAGFGAREYIFLKASTFLNTQETIATSIGLSFNIITALISLIGLAFIINKVRLTTVSINK</sequence>
<evidence type="ECO:0000256" key="2">
    <source>
        <dbReference type="ARBA" id="ARBA00022475"/>
    </source>
</evidence>
<evidence type="ECO:0000256" key="3">
    <source>
        <dbReference type="ARBA" id="ARBA00022692"/>
    </source>
</evidence>
<keyword evidence="3 6" id="KW-0812">Transmembrane</keyword>
<feature type="transmembrane region" description="Helical" evidence="6">
    <location>
        <begin position="252"/>
        <end position="276"/>
    </location>
</feature>
<keyword evidence="5 6" id="KW-0472">Membrane</keyword>
<keyword evidence="4 6" id="KW-1133">Transmembrane helix</keyword>
<name>A0A3S8R5H5_9FLAO</name>
<dbReference type="Proteomes" id="UP000274593">
    <property type="component" value="Chromosome"/>
</dbReference>
<feature type="transmembrane region" description="Helical" evidence="6">
    <location>
        <begin position="125"/>
        <end position="144"/>
    </location>
</feature>
<protein>
    <submittedName>
        <fullName evidence="7">UPF0104 family protein</fullName>
    </submittedName>
</protein>
<evidence type="ECO:0000256" key="6">
    <source>
        <dbReference type="SAM" id="Phobius"/>
    </source>
</evidence>
<keyword evidence="2" id="KW-1003">Cell membrane</keyword>
<evidence type="ECO:0000256" key="5">
    <source>
        <dbReference type="ARBA" id="ARBA00023136"/>
    </source>
</evidence>
<feature type="transmembrane region" description="Helical" evidence="6">
    <location>
        <begin position="149"/>
        <end position="172"/>
    </location>
</feature>
<dbReference type="EMBL" id="CP032548">
    <property type="protein sequence ID" value="AZJ35013.1"/>
    <property type="molecule type" value="Genomic_DNA"/>
</dbReference>
<dbReference type="GO" id="GO:0005886">
    <property type="term" value="C:plasma membrane"/>
    <property type="evidence" value="ECO:0007669"/>
    <property type="project" value="UniProtKB-SubCell"/>
</dbReference>
<proteinExistence type="predicted"/>